<proteinExistence type="predicted"/>
<reference evidence="2 3" key="1">
    <citation type="submission" date="2018-09" db="EMBL/GenBank/DDBJ databases">
        <title>Metagenome Assembled Genomes from an Advanced Water Purification Facility.</title>
        <authorList>
            <person name="Stamps B.W."/>
            <person name="Spear J.R."/>
        </authorList>
    </citation>
    <scope>NUCLEOTIDE SEQUENCE [LARGE SCALE GENOMIC DNA]</scope>
    <source>
        <strain evidence="2">Bin_29_2</strain>
    </source>
</reference>
<name>A0A5B1MJ37_9MYCO</name>
<dbReference type="AlphaFoldDB" id="A0A5B1MJ37"/>
<organism evidence="2 3">
    <name type="scientific">Mycolicibacter arupensis</name>
    <dbReference type="NCBI Taxonomy" id="342002"/>
    <lineage>
        <taxon>Bacteria</taxon>
        <taxon>Bacillati</taxon>
        <taxon>Actinomycetota</taxon>
        <taxon>Actinomycetes</taxon>
        <taxon>Mycobacteriales</taxon>
        <taxon>Mycobacteriaceae</taxon>
        <taxon>Mycolicibacter</taxon>
    </lineage>
</organism>
<evidence type="ECO:0000313" key="2">
    <source>
        <dbReference type="EMBL" id="TXI57554.1"/>
    </source>
</evidence>
<evidence type="ECO:0000313" key="3">
    <source>
        <dbReference type="Proteomes" id="UP000321797"/>
    </source>
</evidence>
<dbReference type="EMBL" id="SSGD01000036">
    <property type="protein sequence ID" value="TXI57554.1"/>
    <property type="molecule type" value="Genomic_DNA"/>
</dbReference>
<dbReference type="RefSeq" id="WP_149772056.1">
    <property type="nucleotide sequence ID" value="NZ_SSGD01000036.1"/>
</dbReference>
<comment type="caution">
    <text evidence="2">The sequence shown here is derived from an EMBL/GenBank/DDBJ whole genome shotgun (WGS) entry which is preliminary data.</text>
</comment>
<feature type="compositionally biased region" description="Basic residues" evidence="1">
    <location>
        <begin position="78"/>
        <end position="88"/>
    </location>
</feature>
<evidence type="ECO:0000256" key="1">
    <source>
        <dbReference type="SAM" id="MobiDB-lite"/>
    </source>
</evidence>
<feature type="region of interest" description="Disordered" evidence="1">
    <location>
        <begin position="67"/>
        <end position="105"/>
    </location>
</feature>
<accession>A0A5B1MJ37</accession>
<protein>
    <submittedName>
        <fullName evidence="2">Uncharacterized protein</fullName>
    </submittedName>
</protein>
<sequence length="105" mass="11349">MAPTTTFRDKDSDTGAIWLWHIVDELTAELSAPDHHTISAAISSGLADGWLPTSTEVTNLVNFARQQATAAEHSSGGARHRAPMHSRPTHRESTQGSSPLPPRLE</sequence>
<dbReference type="Proteomes" id="UP000321797">
    <property type="component" value="Unassembled WGS sequence"/>
</dbReference>
<gene>
    <name evidence="2" type="ORF">E6Q54_07860</name>
</gene>